<evidence type="ECO:0000256" key="4">
    <source>
        <dbReference type="ARBA" id="ARBA00022980"/>
    </source>
</evidence>
<evidence type="ECO:0000256" key="8">
    <source>
        <dbReference type="SAM" id="Coils"/>
    </source>
</evidence>
<sequence length="172" mass="19099">MKILLKKEIKKLGNVGDVVDVANGYARNYLLPKKLATVVTKGNIEQINLQMLKNKQKLNEEIKNLQILAGEIANMSYTITVKTNKEGKLFGSVTANDIAKVLSEKGFQIDEKMIVLEAPIKKCDMYNIKVVLHPDVNAQCRVWIVSESEKAVDPQQELSEAPSGNNSETDNA</sequence>
<feature type="compositionally biased region" description="Polar residues" evidence="9">
    <location>
        <begin position="156"/>
        <end position="172"/>
    </location>
</feature>
<evidence type="ECO:0000313" key="12">
    <source>
        <dbReference type="Proteomes" id="UP000030652"/>
    </source>
</evidence>
<dbReference type="GO" id="GO:0019843">
    <property type="term" value="F:rRNA binding"/>
    <property type="evidence" value="ECO:0007669"/>
    <property type="project" value="UniProtKB-UniRule"/>
</dbReference>
<dbReference type="PROSITE" id="PS00651">
    <property type="entry name" value="RIBOSOMAL_L9"/>
    <property type="match status" value="1"/>
</dbReference>
<dbReference type="GO" id="GO:0003735">
    <property type="term" value="F:structural constituent of ribosome"/>
    <property type="evidence" value="ECO:0007669"/>
    <property type="project" value="InterPro"/>
</dbReference>
<reference evidence="11 12" key="1">
    <citation type="submission" date="2014-10" db="EMBL/GenBank/DDBJ databases">
        <title>Draft genome of anammox bacterium scalindua brodae, obtained using differential coverage binning of sequence data from two enrichment reactors.</title>
        <authorList>
            <person name="Speth D.R."/>
            <person name="Russ L."/>
            <person name="Kartal B."/>
            <person name="Op den Camp H.J."/>
            <person name="Dutilh B.E."/>
            <person name="Jetten M.S."/>
        </authorList>
    </citation>
    <scope>NUCLEOTIDE SEQUENCE [LARGE SCALE GENOMIC DNA]</scope>
    <source>
        <strain evidence="11">RU1</strain>
    </source>
</reference>
<dbReference type="eggNOG" id="COG0359">
    <property type="taxonomic scope" value="Bacteria"/>
</dbReference>
<dbReference type="Pfam" id="PF03948">
    <property type="entry name" value="Ribosomal_L9_C"/>
    <property type="match status" value="1"/>
</dbReference>
<evidence type="ECO:0000256" key="3">
    <source>
        <dbReference type="ARBA" id="ARBA00022884"/>
    </source>
</evidence>
<dbReference type="InterPro" id="IPR036935">
    <property type="entry name" value="Ribosomal_bL9_N_sf"/>
</dbReference>
<dbReference type="InterPro" id="IPR000244">
    <property type="entry name" value="Ribosomal_bL9"/>
</dbReference>
<evidence type="ECO:0000256" key="1">
    <source>
        <dbReference type="ARBA" id="ARBA00010605"/>
    </source>
</evidence>
<dbReference type="InterPro" id="IPR020594">
    <property type="entry name" value="Ribosomal_bL9_bac/chp"/>
</dbReference>
<accession>A0A0B0EH14</accession>
<dbReference type="SUPFAM" id="SSF55658">
    <property type="entry name" value="L9 N-domain-like"/>
    <property type="match status" value="1"/>
</dbReference>
<evidence type="ECO:0000259" key="10">
    <source>
        <dbReference type="PROSITE" id="PS00651"/>
    </source>
</evidence>
<dbReference type="InterPro" id="IPR009027">
    <property type="entry name" value="Ribosomal_bL9/RNase_H1_N"/>
</dbReference>
<dbReference type="SUPFAM" id="SSF55653">
    <property type="entry name" value="Ribosomal protein L9 C-domain"/>
    <property type="match status" value="1"/>
</dbReference>
<dbReference type="InterPro" id="IPR020069">
    <property type="entry name" value="Ribosomal_bL9_C"/>
</dbReference>
<dbReference type="Gene3D" id="3.10.430.100">
    <property type="entry name" value="Ribosomal protein L9, C-terminal domain"/>
    <property type="match status" value="1"/>
</dbReference>
<gene>
    <name evidence="7" type="primary">rplI</name>
    <name evidence="11" type="ORF">SCABRO_01909</name>
</gene>
<protein>
    <recommendedName>
        <fullName evidence="6 7">Large ribosomal subunit protein bL9</fullName>
    </recommendedName>
</protein>
<name>A0A0B0EH14_9BACT</name>
<dbReference type="PANTHER" id="PTHR21368">
    <property type="entry name" value="50S RIBOSOMAL PROTEIN L9"/>
    <property type="match status" value="1"/>
</dbReference>
<proteinExistence type="inferred from homology"/>
<comment type="function">
    <text evidence="7">Binds to the 23S rRNA.</text>
</comment>
<evidence type="ECO:0000256" key="6">
    <source>
        <dbReference type="ARBA" id="ARBA00035292"/>
    </source>
</evidence>
<organism evidence="11 12">
    <name type="scientific">Candidatus Scalindua brodae</name>
    <dbReference type="NCBI Taxonomy" id="237368"/>
    <lineage>
        <taxon>Bacteria</taxon>
        <taxon>Pseudomonadati</taxon>
        <taxon>Planctomycetota</taxon>
        <taxon>Candidatus Brocadiia</taxon>
        <taxon>Candidatus Brocadiales</taxon>
        <taxon>Candidatus Scalinduaceae</taxon>
        <taxon>Candidatus Scalindua</taxon>
    </lineage>
</organism>
<evidence type="ECO:0000256" key="7">
    <source>
        <dbReference type="HAMAP-Rule" id="MF_00503"/>
    </source>
</evidence>
<evidence type="ECO:0000256" key="5">
    <source>
        <dbReference type="ARBA" id="ARBA00023274"/>
    </source>
</evidence>
<keyword evidence="2 7" id="KW-0699">rRNA-binding</keyword>
<dbReference type="InterPro" id="IPR020070">
    <property type="entry name" value="Ribosomal_bL9_N"/>
</dbReference>
<keyword evidence="5 7" id="KW-0687">Ribonucleoprotein</keyword>
<dbReference type="Pfam" id="PF01281">
    <property type="entry name" value="Ribosomal_L9_N"/>
    <property type="match status" value="1"/>
</dbReference>
<feature type="coiled-coil region" evidence="8">
    <location>
        <begin position="48"/>
        <end position="75"/>
    </location>
</feature>
<comment type="caution">
    <text evidence="11">The sequence shown here is derived from an EMBL/GenBank/DDBJ whole genome shotgun (WGS) entry which is preliminary data.</text>
</comment>
<feature type="region of interest" description="Disordered" evidence="9">
    <location>
        <begin position="150"/>
        <end position="172"/>
    </location>
</feature>
<dbReference type="GO" id="GO:0005840">
    <property type="term" value="C:ribosome"/>
    <property type="evidence" value="ECO:0007669"/>
    <property type="project" value="UniProtKB-KW"/>
</dbReference>
<dbReference type="Proteomes" id="UP000030652">
    <property type="component" value="Unassembled WGS sequence"/>
</dbReference>
<dbReference type="InterPro" id="IPR036791">
    <property type="entry name" value="Ribosomal_bL9_C_sf"/>
</dbReference>
<evidence type="ECO:0000256" key="9">
    <source>
        <dbReference type="SAM" id="MobiDB-lite"/>
    </source>
</evidence>
<dbReference type="HAMAP" id="MF_00503">
    <property type="entry name" value="Ribosomal_bL9"/>
    <property type="match status" value="1"/>
</dbReference>
<comment type="similarity">
    <text evidence="1 7">Belongs to the bacterial ribosomal protein bL9 family.</text>
</comment>
<evidence type="ECO:0000313" key="11">
    <source>
        <dbReference type="EMBL" id="KHE92352.1"/>
    </source>
</evidence>
<feature type="domain" description="Ribosomal protein L9" evidence="10">
    <location>
        <begin position="13"/>
        <end position="40"/>
    </location>
</feature>
<evidence type="ECO:0000256" key="2">
    <source>
        <dbReference type="ARBA" id="ARBA00022730"/>
    </source>
</evidence>
<keyword evidence="4 7" id="KW-0689">Ribosomal protein</keyword>
<dbReference type="EMBL" id="JRYO01000135">
    <property type="protein sequence ID" value="KHE92352.1"/>
    <property type="molecule type" value="Genomic_DNA"/>
</dbReference>
<dbReference type="PATRIC" id="fig|237368.3.peg.2074"/>
<keyword evidence="3 7" id="KW-0694">RNA-binding</keyword>
<dbReference type="AlphaFoldDB" id="A0A0B0EH14"/>
<dbReference type="GO" id="GO:1990904">
    <property type="term" value="C:ribonucleoprotein complex"/>
    <property type="evidence" value="ECO:0007669"/>
    <property type="project" value="UniProtKB-KW"/>
</dbReference>
<dbReference type="NCBIfam" id="TIGR00158">
    <property type="entry name" value="L9"/>
    <property type="match status" value="1"/>
</dbReference>
<keyword evidence="8" id="KW-0175">Coiled coil</keyword>
<dbReference type="Gene3D" id="3.40.5.10">
    <property type="entry name" value="Ribosomal protein L9, N-terminal domain"/>
    <property type="match status" value="1"/>
</dbReference>
<dbReference type="GO" id="GO:0006412">
    <property type="term" value="P:translation"/>
    <property type="evidence" value="ECO:0007669"/>
    <property type="project" value="UniProtKB-UniRule"/>
</dbReference>